<feature type="region of interest" description="Disordered" evidence="1">
    <location>
        <begin position="175"/>
        <end position="205"/>
    </location>
</feature>
<accession>A0A084SS94</accession>
<name>A0A084SS94_9BACT</name>
<feature type="region of interest" description="Disordered" evidence="1">
    <location>
        <begin position="41"/>
        <end position="66"/>
    </location>
</feature>
<sequence>MTPPARLSSVGGMHRGPGEDMRYIGVLVMVLASGLALAQTAPRPPPAPVALSAEKASDVPDTQKLERSSKAIGSMREVLRDVLSKLEEARRAKDVVKLNCVNEKLTQIKGLLRISEQSDVSLQEAVSTRDPTSSAHEYTKVMIAQQKVAQLRTEVEKCIGQLAFQADENMAVEVEEPTNLPGGDPTQPAPVEGIVVRPPPASAVQ</sequence>
<evidence type="ECO:0000313" key="2">
    <source>
        <dbReference type="EMBL" id="KFA91329.1"/>
    </source>
</evidence>
<protein>
    <submittedName>
        <fullName evidence="2">Uncharacterized protein</fullName>
    </submittedName>
</protein>
<proteinExistence type="predicted"/>
<dbReference type="Proteomes" id="UP000028547">
    <property type="component" value="Unassembled WGS sequence"/>
</dbReference>
<comment type="caution">
    <text evidence="2">The sequence shown here is derived from an EMBL/GenBank/DDBJ whole genome shotgun (WGS) entry which is preliminary data.</text>
</comment>
<dbReference type="AlphaFoldDB" id="A0A084SS94"/>
<feature type="compositionally biased region" description="Basic and acidic residues" evidence="1">
    <location>
        <begin position="55"/>
        <end position="66"/>
    </location>
</feature>
<dbReference type="EMBL" id="JPMI01000150">
    <property type="protein sequence ID" value="KFA91329.1"/>
    <property type="molecule type" value="Genomic_DNA"/>
</dbReference>
<reference evidence="2 3" key="1">
    <citation type="submission" date="2014-07" db="EMBL/GenBank/DDBJ databases">
        <title>Draft Genome Sequence of Gephyronic Acid Producer, Cystobacter violaceus Strain Cb vi76.</title>
        <authorList>
            <person name="Stevens D.C."/>
            <person name="Young J."/>
            <person name="Carmichael R."/>
            <person name="Tan J."/>
            <person name="Taylor R.E."/>
        </authorList>
    </citation>
    <scope>NUCLEOTIDE SEQUENCE [LARGE SCALE GENOMIC DNA]</scope>
    <source>
        <strain evidence="2 3">Cb vi76</strain>
    </source>
</reference>
<evidence type="ECO:0000256" key="1">
    <source>
        <dbReference type="SAM" id="MobiDB-lite"/>
    </source>
</evidence>
<gene>
    <name evidence="2" type="ORF">Q664_22865</name>
</gene>
<organism evidence="2 3">
    <name type="scientific">Archangium violaceum Cb vi76</name>
    <dbReference type="NCBI Taxonomy" id="1406225"/>
    <lineage>
        <taxon>Bacteria</taxon>
        <taxon>Pseudomonadati</taxon>
        <taxon>Myxococcota</taxon>
        <taxon>Myxococcia</taxon>
        <taxon>Myxococcales</taxon>
        <taxon>Cystobacterineae</taxon>
        <taxon>Archangiaceae</taxon>
        <taxon>Archangium</taxon>
    </lineage>
</organism>
<evidence type="ECO:0000313" key="3">
    <source>
        <dbReference type="Proteomes" id="UP000028547"/>
    </source>
</evidence>